<evidence type="ECO:0000256" key="6">
    <source>
        <dbReference type="ARBA" id="ARBA00022989"/>
    </source>
</evidence>
<dbReference type="OrthoDB" id="9906515at2759"/>
<comment type="subcellular location">
    <subcellularLocation>
        <location evidence="1">Cell membrane</location>
        <topology evidence="1">Single-pass type I membrane protein</topology>
    </subcellularLocation>
</comment>
<evidence type="ECO:0000256" key="10">
    <source>
        <dbReference type="ARBA" id="ARBA00023157"/>
    </source>
</evidence>
<dbReference type="Pfam" id="PF07686">
    <property type="entry name" value="V-set"/>
    <property type="match status" value="1"/>
</dbReference>
<evidence type="ECO:0000256" key="2">
    <source>
        <dbReference type="ARBA" id="ARBA00022475"/>
    </source>
</evidence>
<reference evidence="18" key="1">
    <citation type="submission" date="2025-08" db="UniProtKB">
        <authorList>
            <consortium name="RefSeq"/>
        </authorList>
    </citation>
    <scope>IDENTIFICATION</scope>
</reference>
<keyword evidence="11" id="KW-0325">Glycoprotein</keyword>
<dbReference type="InterPro" id="IPR036179">
    <property type="entry name" value="Ig-like_dom_sf"/>
</dbReference>
<dbReference type="Gene3D" id="2.60.40.10">
    <property type="entry name" value="Immunoglobulins"/>
    <property type="match status" value="1"/>
</dbReference>
<dbReference type="InterPro" id="IPR013106">
    <property type="entry name" value="Ig_V-set"/>
</dbReference>
<keyword evidence="3 14" id="KW-0812">Transmembrane</keyword>
<dbReference type="InterPro" id="IPR013783">
    <property type="entry name" value="Ig-like_fold"/>
</dbReference>
<dbReference type="GO" id="GO:0045065">
    <property type="term" value="P:cytotoxic T cell differentiation"/>
    <property type="evidence" value="ECO:0007669"/>
    <property type="project" value="TreeGrafter"/>
</dbReference>
<dbReference type="GO" id="GO:0009897">
    <property type="term" value="C:external side of plasma membrane"/>
    <property type="evidence" value="ECO:0007669"/>
    <property type="project" value="TreeGrafter"/>
</dbReference>
<dbReference type="KEGG" id="tsr:106543056"/>
<protein>
    <submittedName>
        <fullName evidence="18">T-cell surface glycoprotein CD8 alpha chain</fullName>
    </submittedName>
</protein>
<evidence type="ECO:0000256" key="3">
    <source>
        <dbReference type="ARBA" id="ARBA00022692"/>
    </source>
</evidence>
<dbReference type="PANTHER" id="PTHR10441">
    <property type="entry name" value="CD8 ALPHA CHAIN"/>
    <property type="match status" value="1"/>
</dbReference>
<evidence type="ECO:0000256" key="13">
    <source>
        <dbReference type="ARBA" id="ARBA00023319"/>
    </source>
</evidence>
<feature type="chain" id="PRO_5026990378" evidence="15">
    <location>
        <begin position="21"/>
        <end position="234"/>
    </location>
</feature>
<dbReference type="SMART" id="SM00409">
    <property type="entry name" value="IG"/>
    <property type="match status" value="1"/>
</dbReference>
<keyword evidence="7" id="KW-1064">Adaptive immunity</keyword>
<dbReference type="GeneID" id="106543056"/>
<evidence type="ECO:0000256" key="5">
    <source>
        <dbReference type="ARBA" id="ARBA00022859"/>
    </source>
</evidence>
<dbReference type="AlphaFoldDB" id="A0A6I9Y701"/>
<dbReference type="GO" id="GO:0007166">
    <property type="term" value="P:cell surface receptor signaling pathway"/>
    <property type="evidence" value="ECO:0007669"/>
    <property type="project" value="TreeGrafter"/>
</dbReference>
<dbReference type="Proteomes" id="UP000504617">
    <property type="component" value="Unplaced"/>
</dbReference>
<evidence type="ECO:0000256" key="11">
    <source>
        <dbReference type="ARBA" id="ARBA00023180"/>
    </source>
</evidence>
<keyword evidence="8 14" id="KW-0472">Membrane</keyword>
<evidence type="ECO:0000256" key="8">
    <source>
        <dbReference type="ARBA" id="ARBA00023136"/>
    </source>
</evidence>
<accession>A0A6I9Y701</accession>
<keyword evidence="2" id="KW-1003">Cell membrane</keyword>
<dbReference type="InterPro" id="IPR003599">
    <property type="entry name" value="Ig_sub"/>
</dbReference>
<keyword evidence="17" id="KW-1185">Reference proteome</keyword>
<evidence type="ECO:0000313" key="17">
    <source>
        <dbReference type="Proteomes" id="UP000504617"/>
    </source>
</evidence>
<feature type="transmembrane region" description="Helical" evidence="14">
    <location>
        <begin position="179"/>
        <end position="204"/>
    </location>
</feature>
<evidence type="ECO:0000256" key="1">
    <source>
        <dbReference type="ARBA" id="ARBA00004251"/>
    </source>
</evidence>
<dbReference type="GO" id="GO:0002456">
    <property type="term" value="P:T cell mediated immunity"/>
    <property type="evidence" value="ECO:0007669"/>
    <property type="project" value="TreeGrafter"/>
</dbReference>
<dbReference type="SUPFAM" id="SSF48726">
    <property type="entry name" value="Immunoglobulin"/>
    <property type="match status" value="1"/>
</dbReference>
<proteinExistence type="predicted"/>
<dbReference type="RefSeq" id="XP_013914435.1">
    <property type="nucleotide sequence ID" value="XM_014058960.1"/>
</dbReference>
<dbReference type="InterPro" id="IPR015468">
    <property type="entry name" value="CD8_asu"/>
</dbReference>
<evidence type="ECO:0000256" key="9">
    <source>
        <dbReference type="ARBA" id="ARBA00023139"/>
    </source>
</evidence>
<evidence type="ECO:0000256" key="15">
    <source>
        <dbReference type="SAM" id="SignalP"/>
    </source>
</evidence>
<keyword evidence="13" id="KW-0393">Immunoglobulin domain</keyword>
<organism evidence="17 18">
    <name type="scientific">Thamnophis sirtalis</name>
    <dbReference type="NCBI Taxonomy" id="35019"/>
    <lineage>
        <taxon>Eukaryota</taxon>
        <taxon>Metazoa</taxon>
        <taxon>Chordata</taxon>
        <taxon>Craniata</taxon>
        <taxon>Vertebrata</taxon>
        <taxon>Euteleostomi</taxon>
        <taxon>Lepidosauria</taxon>
        <taxon>Squamata</taxon>
        <taxon>Bifurcata</taxon>
        <taxon>Unidentata</taxon>
        <taxon>Episquamata</taxon>
        <taxon>Toxicofera</taxon>
        <taxon>Serpentes</taxon>
        <taxon>Colubroidea</taxon>
        <taxon>Colubridae</taxon>
        <taxon>Natricinae</taxon>
        <taxon>Thamnophis</taxon>
    </lineage>
</organism>
<name>A0A6I9Y701_9SAUR</name>
<feature type="signal peptide" evidence="15">
    <location>
        <begin position="1"/>
        <end position="20"/>
    </location>
</feature>
<keyword evidence="12" id="KW-0449">Lipoprotein</keyword>
<keyword evidence="5" id="KW-0391">Immunity</keyword>
<keyword evidence="4 15" id="KW-0732">Signal</keyword>
<gene>
    <name evidence="18" type="primary">CD8A</name>
</gene>
<keyword evidence="6 14" id="KW-1133">Transmembrane helix</keyword>
<dbReference type="PANTHER" id="PTHR10441:SF2">
    <property type="entry name" value="T-CELL SURFACE GLYCOPROTEIN CD8 ALPHA CHAIN"/>
    <property type="match status" value="1"/>
</dbReference>
<evidence type="ECO:0000256" key="7">
    <source>
        <dbReference type="ARBA" id="ARBA00023130"/>
    </source>
</evidence>
<feature type="domain" description="Immunoglobulin" evidence="16">
    <location>
        <begin position="30"/>
        <end position="130"/>
    </location>
</feature>
<evidence type="ECO:0000256" key="4">
    <source>
        <dbReference type="ARBA" id="ARBA00022729"/>
    </source>
</evidence>
<evidence type="ECO:0000256" key="12">
    <source>
        <dbReference type="ARBA" id="ARBA00023288"/>
    </source>
</evidence>
<evidence type="ECO:0000259" key="16">
    <source>
        <dbReference type="SMART" id="SM00409"/>
    </source>
</evidence>
<evidence type="ECO:0000256" key="14">
    <source>
        <dbReference type="SAM" id="Phobius"/>
    </source>
</evidence>
<sequence length="234" mass="26340">MVRIFCLLWFLALILCCCESQTDRLEISMISNPLETFGTKVEFKCDTDHVDAGVFWVIQKLNGVLHFITHVTSRSKEVTGTLEGYKATKAGSYYQLTIANFQENHEGTYFCVRHRNQKLLFSTGIPVFLPVTTTPVPSTTTQKISITTKGLIKEEAMKCPNSTVKVTTNTKNTMFSCELYIWVPLAGVSLLLLITLIIIISLCCGSRRSRRKCKCIRPTNGTNGTHMKPFQNNK</sequence>
<keyword evidence="9" id="KW-0564">Palmitate</keyword>
<dbReference type="CTD" id="925"/>
<keyword evidence="10" id="KW-1015">Disulfide bond</keyword>
<evidence type="ECO:0000313" key="18">
    <source>
        <dbReference type="RefSeq" id="XP_013914435.1"/>
    </source>
</evidence>